<evidence type="ECO:0008006" key="3">
    <source>
        <dbReference type="Google" id="ProtNLM"/>
    </source>
</evidence>
<dbReference type="AlphaFoldDB" id="A0A7S1WHZ2"/>
<feature type="chain" id="PRO_5031495370" description="SREBP regulating gene protein" evidence="1">
    <location>
        <begin position="24"/>
        <end position="146"/>
    </location>
</feature>
<organism evidence="2">
    <name type="scientific">Alexandrium catenella</name>
    <name type="common">Red tide dinoflagellate</name>
    <name type="synonym">Gonyaulax catenella</name>
    <dbReference type="NCBI Taxonomy" id="2925"/>
    <lineage>
        <taxon>Eukaryota</taxon>
        <taxon>Sar</taxon>
        <taxon>Alveolata</taxon>
        <taxon>Dinophyceae</taxon>
        <taxon>Gonyaulacales</taxon>
        <taxon>Pyrocystaceae</taxon>
        <taxon>Alexandrium</taxon>
    </lineage>
</organism>
<accession>A0A7S1WHZ2</accession>
<reference evidence="2" key="1">
    <citation type="submission" date="2021-01" db="EMBL/GenBank/DDBJ databases">
        <authorList>
            <person name="Corre E."/>
            <person name="Pelletier E."/>
            <person name="Niang G."/>
            <person name="Scheremetjew M."/>
            <person name="Finn R."/>
            <person name="Kale V."/>
            <person name="Holt S."/>
            <person name="Cochrane G."/>
            <person name="Meng A."/>
            <person name="Brown T."/>
            <person name="Cohen L."/>
        </authorList>
    </citation>
    <scope>NUCLEOTIDE SEQUENCE</scope>
    <source>
        <strain evidence="2">OF101</strain>
    </source>
</reference>
<name>A0A7S1WHZ2_ALECA</name>
<proteinExistence type="predicted"/>
<protein>
    <recommendedName>
        <fullName evidence="3">SREBP regulating gene protein</fullName>
    </recommendedName>
</protein>
<dbReference type="EMBL" id="HBGE01077180">
    <property type="protein sequence ID" value="CAD9169398.1"/>
    <property type="molecule type" value="Transcribed_RNA"/>
</dbReference>
<evidence type="ECO:0000256" key="1">
    <source>
        <dbReference type="SAM" id="SignalP"/>
    </source>
</evidence>
<gene>
    <name evidence="2" type="ORF">ACAT0790_LOCUS46167</name>
</gene>
<feature type="signal peptide" evidence="1">
    <location>
        <begin position="1"/>
        <end position="23"/>
    </location>
</feature>
<sequence length="146" mass="15192">MQSTMAILALGLLAAASGARVRARQTPDEVKLGMEYRDKDSFGSTALTPACSKIQCGAYSCPSPFELKVDGTCCGYCWAPDHAVAADRHVVVEYNASGHAVSQCEGAPSTCKGPGVNAVRCFKPSCRAGDAPHCAPGSCCPMCTTR</sequence>
<keyword evidence="1" id="KW-0732">Signal</keyword>
<evidence type="ECO:0000313" key="2">
    <source>
        <dbReference type="EMBL" id="CAD9169398.1"/>
    </source>
</evidence>